<organism evidence="9 10">
    <name type="scientific">Coccomyxa viridis</name>
    <dbReference type="NCBI Taxonomy" id="1274662"/>
    <lineage>
        <taxon>Eukaryota</taxon>
        <taxon>Viridiplantae</taxon>
        <taxon>Chlorophyta</taxon>
        <taxon>core chlorophytes</taxon>
        <taxon>Trebouxiophyceae</taxon>
        <taxon>Trebouxiophyceae incertae sedis</taxon>
        <taxon>Coccomyxaceae</taxon>
        <taxon>Coccomyxa</taxon>
    </lineage>
</organism>
<feature type="transmembrane region" description="Helical" evidence="8">
    <location>
        <begin position="158"/>
        <end position="176"/>
    </location>
</feature>
<keyword evidence="6 8" id="KW-0472">Membrane</keyword>
<dbReference type="Pfam" id="PF04178">
    <property type="entry name" value="Got1"/>
    <property type="match status" value="1"/>
</dbReference>
<dbReference type="PANTHER" id="PTHR23137:SF36">
    <property type="entry name" value="VESICLE TRANSPORT PROTEIN SFT2C"/>
    <property type="match status" value="1"/>
</dbReference>
<evidence type="ECO:0000256" key="8">
    <source>
        <dbReference type="RuleBase" id="RU363111"/>
    </source>
</evidence>
<keyword evidence="3 8" id="KW-0812">Transmembrane</keyword>
<comment type="caution">
    <text evidence="9">The sequence shown here is derived from an EMBL/GenBank/DDBJ whole genome shotgun (WGS) entry which is preliminary data.</text>
</comment>
<dbReference type="PANTHER" id="PTHR23137">
    <property type="entry name" value="VESICLE TRANSPORT PROTEIN-RELATED"/>
    <property type="match status" value="1"/>
</dbReference>
<dbReference type="GO" id="GO:0012505">
    <property type="term" value="C:endomembrane system"/>
    <property type="evidence" value="ECO:0007669"/>
    <property type="project" value="UniProtKB-ARBA"/>
</dbReference>
<feature type="transmembrane region" description="Helical" evidence="8">
    <location>
        <begin position="95"/>
        <end position="119"/>
    </location>
</feature>
<name>A0AAV1HWA7_9CHLO</name>
<sequence length="235" mass="24798">MSNSFFSNIFGQQSGPDEPSASVLAEWNKYSGDTAAPTASDRLASRMEEGGASVQTFMTGALARLSTGVQGVGQTVGAGVQTAQSSMPNTMNFTWFLALLGAGLLFSVLAFSLFLPIIILAPSKFAICFTTGSALIMSAFVSLRGWRGQLAHMFSAERLPFTVGYLGSMGGTLYAALGMHSYILTIVCCGAQVVALLYYMLSYFPGGANGVKFVLKMGFGAFLNCMRGMQRAVTG</sequence>
<evidence type="ECO:0000313" key="9">
    <source>
        <dbReference type="EMBL" id="CAK0746675.1"/>
    </source>
</evidence>
<proteinExistence type="inferred from homology"/>
<keyword evidence="5 8" id="KW-1133">Transmembrane helix</keyword>
<dbReference type="GO" id="GO:0016192">
    <property type="term" value="P:vesicle-mediated transport"/>
    <property type="evidence" value="ECO:0007669"/>
    <property type="project" value="InterPro"/>
</dbReference>
<evidence type="ECO:0000256" key="6">
    <source>
        <dbReference type="ARBA" id="ARBA00023136"/>
    </source>
</evidence>
<gene>
    <name evidence="9" type="ORF">CVIRNUC_001710</name>
</gene>
<comment type="similarity">
    <text evidence="7 8">Belongs to the SFT2 family.</text>
</comment>
<dbReference type="InterPro" id="IPR011691">
    <property type="entry name" value="Vesicle_transpt_SFT2"/>
</dbReference>
<comment type="subcellular location">
    <subcellularLocation>
        <location evidence="1 8">Membrane</location>
        <topology evidence="1 8">Multi-pass membrane protein</topology>
    </subcellularLocation>
</comment>
<evidence type="ECO:0000256" key="7">
    <source>
        <dbReference type="ARBA" id="ARBA00025800"/>
    </source>
</evidence>
<feature type="transmembrane region" description="Helical" evidence="8">
    <location>
        <begin position="125"/>
        <end position="146"/>
    </location>
</feature>
<dbReference type="Proteomes" id="UP001314263">
    <property type="component" value="Unassembled WGS sequence"/>
</dbReference>
<evidence type="ECO:0000256" key="5">
    <source>
        <dbReference type="ARBA" id="ARBA00022989"/>
    </source>
</evidence>
<dbReference type="GO" id="GO:0015031">
    <property type="term" value="P:protein transport"/>
    <property type="evidence" value="ECO:0007669"/>
    <property type="project" value="UniProtKB-KW"/>
</dbReference>
<comment type="function">
    <text evidence="8">May be involved in fusion of retrograde transport vesicles derived from an endocytic compartment with the Golgi complex.</text>
</comment>
<dbReference type="AlphaFoldDB" id="A0AAV1HWA7"/>
<evidence type="ECO:0000256" key="4">
    <source>
        <dbReference type="ARBA" id="ARBA00022927"/>
    </source>
</evidence>
<evidence type="ECO:0000256" key="2">
    <source>
        <dbReference type="ARBA" id="ARBA00022448"/>
    </source>
</evidence>
<keyword evidence="10" id="KW-1185">Reference proteome</keyword>
<evidence type="ECO:0000256" key="3">
    <source>
        <dbReference type="ARBA" id="ARBA00022692"/>
    </source>
</evidence>
<dbReference type="GO" id="GO:0016020">
    <property type="term" value="C:membrane"/>
    <property type="evidence" value="ECO:0007669"/>
    <property type="project" value="UniProtKB-SubCell"/>
</dbReference>
<evidence type="ECO:0000313" key="10">
    <source>
        <dbReference type="Proteomes" id="UP001314263"/>
    </source>
</evidence>
<evidence type="ECO:0000256" key="1">
    <source>
        <dbReference type="ARBA" id="ARBA00004141"/>
    </source>
</evidence>
<protein>
    <recommendedName>
        <fullName evidence="8">Vesicle transport protein</fullName>
    </recommendedName>
</protein>
<dbReference type="GO" id="GO:0005737">
    <property type="term" value="C:cytoplasm"/>
    <property type="evidence" value="ECO:0007669"/>
    <property type="project" value="UniProtKB-ARBA"/>
</dbReference>
<dbReference type="InterPro" id="IPR007305">
    <property type="entry name" value="Vesicle_transpt_Got1/SFT2"/>
</dbReference>
<dbReference type="EMBL" id="CAUYUE010000002">
    <property type="protein sequence ID" value="CAK0746675.1"/>
    <property type="molecule type" value="Genomic_DNA"/>
</dbReference>
<keyword evidence="4 8" id="KW-0653">Protein transport</keyword>
<reference evidence="9 10" key="1">
    <citation type="submission" date="2023-10" db="EMBL/GenBank/DDBJ databases">
        <authorList>
            <person name="Maclean D."/>
            <person name="Macfadyen A."/>
        </authorList>
    </citation>
    <scope>NUCLEOTIDE SEQUENCE [LARGE SCALE GENOMIC DNA]</scope>
</reference>
<comment type="caution">
    <text evidence="8">Lacks conserved residue(s) required for the propagation of feature annotation.</text>
</comment>
<accession>A0AAV1HWA7</accession>
<keyword evidence="2 8" id="KW-0813">Transport</keyword>